<dbReference type="PANTHER" id="PTHR30383">
    <property type="entry name" value="THIOESTERASE 1/PROTEASE 1/LYSOPHOSPHOLIPASE L1"/>
    <property type="match status" value="1"/>
</dbReference>
<dbReference type="Gene3D" id="3.40.50.1110">
    <property type="entry name" value="SGNH hydrolase"/>
    <property type="match status" value="1"/>
</dbReference>
<dbReference type="GO" id="GO:0004622">
    <property type="term" value="F:phosphatidylcholine lysophospholipase activity"/>
    <property type="evidence" value="ECO:0007669"/>
    <property type="project" value="TreeGrafter"/>
</dbReference>
<dbReference type="Proteomes" id="UP000434639">
    <property type="component" value="Unassembled WGS sequence"/>
</dbReference>
<dbReference type="OrthoDB" id="252349at2"/>
<comment type="caution">
    <text evidence="2">The sequence shown here is derived from an EMBL/GenBank/DDBJ whole genome shotgun (WGS) entry which is preliminary data.</text>
</comment>
<dbReference type="PROSITE" id="PS51257">
    <property type="entry name" value="PROKAR_LIPOPROTEIN"/>
    <property type="match status" value="1"/>
</dbReference>
<dbReference type="RefSeq" id="WP_155110607.1">
    <property type="nucleotide sequence ID" value="NZ_WMIB01000001.1"/>
</dbReference>
<dbReference type="Pfam" id="PF13472">
    <property type="entry name" value="Lipase_GDSL_2"/>
    <property type="match status" value="1"/>
</dbReference>
<evidence type="ECO:0000313" key="3">
    <source>
        <dbReference type="Proteomes" id="UP000434639"/>
    </source>
</evidence>
<dbReference type="CDD" id="cd04506">
    <property type="entry name" value="SGNH_hydrolase_YpmR_like"/>
    <property type="match status" value="1"/>
</dbReference>
<dbReference type="AlphaFoldDB" id="A0A7X2V361"/>
<dbReference type="EMBL" id="WMIB01000001">
    <property type="protein sequence ID" value="MTH52065.1"/>
    <property type="molecule type" value="Genomic_DNA"/>
</dbReference>
<gene>
    <name evidence="2" type="ORF">GKZ89_01510</name>
</gene>
<keyword evidence="3" id="KW-1185">Reference proteome</keyword>
<dbReference type="InterPro" id="IPR051532">
    <property type="entry name" value="Ester_Hydrolysis_Enzymes"/>
</dbReference>
<reference evidence="2 3" key="1">
    <citation type="journal article" date="2017" name="Int. J. Syst. Evol. Microbiol.">
        <title>Bacillus mangrovi sp. nov., isolated from a sediment sample from a mangrove forest.</title>
        <authorList>
            <person name="Gupta V."/>
            <person name="Singh P.K."/>
            <person name="Korpole S."/>
            <person name="Tanuku N.R.S."/>
            <person name="Pinnaka A.K."/>
        </authorList>
    </citation>
    <scope>NUCLEOTIDE SEQUENCE [LARGE SCALE GENOMIC DNA]</scope>
    <source>
        <strain evidence="2 3">KCTC 33872</strain>
    </source>
</reference>
<proteinExistence type="predicted"/>
<evidence type="ECO:0000313" key="2">
    <source>
        <dbReference type="EMBL" id="MTH52065.1"/>
    </source>
</evidence>
<dbReference type="SUPFAM" id="SSF52266">
    <property type="entry name" value="SGNH hydrolase"/>
    <property type="match status" value="1"/>
</dbReference>
<accession>A0A7X2V361</accession>
<protein>
    <recommendedName>
        <fullName evidence="1">SGNH hydrolase-type esterase domain-containing protein</fullName>
    </recommendedName>
</protein>
<dbReference type="PANTHER" id="PTHR30383:SF27">
    <property type="entry name" value="SPORE GERMINATION LIPASE LIPC"/>
    <property type="match status" value="1"/>
</dbReference>
<sequence length="261" mass="28891">MKKWFTVFAAAVLLTGCGQFSPEPQEAAPKKATVKKTEKPLKKVQLGEVTITGIGDSLTAGIGDDSKNGGYVGVVKSKISNLRTAESVAVNNYAVHGNVTDDLLHKLGRKEVQNSISQSDYILLTIGGNDIMKVVKDNIFDLTLQPFEKEQKQYEKKMEKILKKIREYNPDAKIIYSGLYNPFKYVLPELSEIDLVVAQWNGSAKKLLQEDPNAEFVPVADLYSGKNEGLLYKDAFHPNTQGYSLIGERVYEAILNKKGSS</sequence>
<organism evidence="2 3">
    <name type="scientific">Metabacillus mangrovi</name>
    <dbReference type="NCBI Taxonomy" id="1491830"/>
    <lineage>
        <taxon>Bacteria</taxon>
        <taxon>Bacillati</taxon>
        <taxon>Bacillota</taxon>
        <taxon>Bacilli</taxon>
        <taxon>Bacillales</taxon>
        <taxon>Bacillaceae</taxon>
        <taxon>Metabacillus</taxon>
    </lineage>
</organism>
<name>A0A7X2V361_9BACI</name>
<dbReference type="InterPro" id="IPR036514">
    <property type="entry name" value="SGNH_hydro_sf"/>
</dbReference>
<dbReference type="InterPro" id="IPR013830">
    <property type="entry name" value="SGNH_hydro"/>
</dbReference>
<feature type="domain" description="SGNH hydrolase-type esterase" evidence="1">
    <location>
        <begin position="54"/>
        <end position="244"/>
    </location>
</feature>
<evidence type="ECO:0000259" key="1">
    <source>
        <dbReference type="Pfam" id="PF13472"/>
    </source>
</evidence>